<dbReference type="OrthoDB" id="9781289at2"/>
<dbReference type="EMBL" id="AP019735">
    <property type="protein sequence ID" value="BBL03230.1"/>
    <property type="molecule type" value="Genomic_DNA"/>
</dbReference>
<feature type="signal peptide" evidence="1">
    <location>
        <begin position="1"/>
        <end position="18"/>
    </location>
</feature>
<dbReference type="Proteomes" id="UP000318946">
    <property type="component" value="Chromosome"/>
</dbReference>
<keyword evidence="3" id="KW-1185">Reference proteome</keyword>
<proteinExistence type="predicted"/>
<gene>
    <name evidence="2" type="ORF">A5CBH24_05430</name>
</gene>
<evidence type="ECO:0000256" key="1">
    <source>
        <dbReference type="SAM" id="SignalP"/>
    </source>
</evidence>
<protein>
    <recommendedName>
        <fullName evidence="4">DUF4595 domain-containing protein</fullName>
    </recommendedName>
</protein>
<evidence type="ECO:0000313" key="2">
    <source>
        <dbReference type="EMBL" id="BBL03230.1"/>
    </source>
</evidence>
<dbReference type="GeneID" id="78341259"/>
<accession>A0A4Y1WQ48</accession>
<dbReference type="AlphaFoldDB" id="A0A4Y1WQ48"/>
<dbReference type="PROSITE" id="PS51257">
    <property type="entry name" value="PROKAR_LIPOPROTEIN"/>
    <property type="match status" value="1"/>
</dbReference>
<evidence type="ECO:0000313" key="3">
    <source>
        <dbReference type="Proteomes" id="UP000318946"/>
    </source>
</evidence>
<keyword evidence="1" id="KW-0732">Signal</keyword>
<reference evidence="3" key="1">
    <citation type="submission" date="2019-06" db="EMBL/GenBank/DDBJ databases">
        <title>Alistipes onderdonkii subsp. vulgaris subsp. nov., Alistipes dispar sp. nov. and Alistipes communis sp. nov., isolated from human faeces, and creation of Alistipes onderdonkii subsp. onderdonkii subsp. nov.</title>
        <authorList>
            <person name="Sakamoto M."/>
            <person name="Ikeyama N."/>
            <person name="Ogata Y."/>
            <person name="Suda W."/>
            <person name="Iino T."/>
            <person name="Hattori M."/>
            <person name="Ohkuma M."/>
        </authorList>
    </citation>
    <scope>NUCLEOTIDE SEQUENCE [LARGE SCALE GENOMIC DNA]</scope>
    <source>
        <strain evidence="3">5CBH24</strain>
    </source>
</reference>
<evidence type="ECO:0008006" key="4">
    <source>
        <dbReference type="Google" id="ProtNLM"/>
    </source>
</evidence>
<sequence length="263" mass="30673">MKKLFLFAAVMFSSILFSACSEDDNKENQTSQKLLKQIEKIFRNGTCYYNFSYDDSGRLAKVTINGDHDFCGDYPYTYTDNSVSVKYNDHGYDPWNYDAAFILDHNGYVTEFDINGETRWRYEYENGYVSSKSSNRDRDIVTYRWENGNLMECRQVVENLHDTYTHTYTYTYTDKPNKLNVNLFDGELSYTDSGIFEYNSLFTNFKGSISSNYLASIGNYVDGKLSPYYSCKISYEYDDEGYPTGIVLSYDTGGFVYLRLTYY</sequence>
<dbReference type="KEGG" id="acou:A5CBH24_05430"/>
<dbReference type="RefSeq" id="WP_141412131.1">
    <property type="nucleotide sequence ID" value="NZ_AP019735.1"/>
</dbReference>
<feature type="chain" id="PRO_5021488102" description="DUF4595 domain-containing protein" evidence="1">
    <location>
        <begin position="19"/>
        <end position="263"/>
    </location>
</feature>
<name>A0A4Y1WQ48_9BACT</name>
<organism evidence="2 3">
    <name type="scientific">Alistipes communis</name>
    <dbReference type="NCBI Taxonomy" id="2585118"/>
    <lineage>
        <taxon>Bacteria</taxon>
        <taxon>Pseudomonadati</taxon>
        <taxon>Bacteroidota</taxon>
        <taxon>Bacteroidia</taxon>
        <taxon>Bacteroidales</taxon>
        <taxon>Rikenellaceae</taxon>
        <taxon>Alistipes</taxon>
    </lineage>
</organism>